<feature type="compositionally biased region" description="Basic and acidic residues" evidence="1">
    <location>
        <begin position="1"/>
        <end position="10"/>
    </location>
</feature>
<reference evidence="4 5" key="1">
    <citation type="submission" date="2022-10" db="EMBL/GenBank/DDBJ databases">
        <title>The complete genomes of actinobacterial strains from the NBC collection.</title>
        <authorList>
            <person name="Joergensen T.S."/>
            <person name="Alvarez Arevalo M."/>
            <person name="Sterndorff E.B."/>
            <person name="Faurdal D."/>
            <person name="Vuksanovic O."/>
            <person name="Mourched A.-S."/>
            <person name="Charusanti P."/>
            <person name="Shaw S."/>
            <person name="Blin K."/>
            <person name="Weber T."/>
        </authorList>
    </citation>
    <scope>NUCLEOTIDE SEQUENCE [LARGE SCALE GENOMIC DNA]</scope>
    <source>
        <strain evidence="4 5">NBC_00123</strain>
    </source>
</reference>
<dbReference type="EMBL" id="CP108188">
    <property type="protein sequence ID" value="WTR73965.1"/>
    <property type="molecule type" value="Genomic_DNA"/>
</dbReference>
<dbReference type="Proteomes" id="UP001622594">
    <property type="component" value="Chromosome"/>
</dbReference>
<evidence type="ECO:0000256" key="2">
    <source>
        <dbReference type="SAM" id="Phobius"/>
    </source>
</evidence>
<evidence type="ECO:0000259" key="3">
    <source>
        <dbReference type="Pfam" id="PF04235"/>
    </source>
</evidence>
<evidence type="ECO:0000313" key="4">
    <source>
        <dbReference type="EMBL" id="WTR73965.1"/>
    </source>
</evidence>
<evidence type="ECO:0000256" key="1">
    <source>
        <dbReference type="SAM" id="MobiDB-lite"/>
    </source>
</evidence>
<dbReference type="Pfam" id="PF04235">
    <property type="entry name" value="DUF418"/>
    <property type="match status" value="1"/>
</dbReference>
<keyword evidence="2" id="KW-0472">Membrane</keyword>
<feature type="transmembrane region" description="Helical" evidence="2">
    <location>
        <begin position="297"/>
        <end position="322"/>
    </location>
</feature>
<feature type="transmembrane region" description="Helical" evidence="2">
    <location>
        <begin position="374"/>
        <end position="394"/>
    </location>
</feature>
<keyword evidence="5" id="KW-1185">Reference proteome</keyword>
<dbReference type="InterPro" id="IPR007349">
    <property type="entry name" value="DUF418"/>
</dbReference>
<dbReference type="InterPro" id="IPR052529">
    <property type="entry name" value="Bact_Transport_Assoc"/>
</dbReference>
<name>A0ABZ1LHZ1_9ACTN</name>
<accession>A0ABZ1LHZ1</accession>
<evidence type="ECO:0000313" key="5">
    <source>
        <dbReference type="Proteomes" id="UP001622594"/>
    </source>
</evidence>
<dbReference type="RefSeq" id="WP_406336722.1">
    <property type="nucleotide sequence ID" value="NZ_CP108188.1"/>
</dbReference>
<dbReference type="PANTHER" id="PTHR30590">
    <property type="entry name" value="INNER MEMBRANE PROTEIN"/>
    <property type="match status" value="1"/>
</dbReference>
<proteinExistence type="predicted"/>
<gene>
    <name evidence="4" type="ORF">OG814_34100</name>
</gene>
<feature type="transmembrane region" description="Helical" evidence="2">
    <location>
        <begin position="122"/>
        <end position="139"/>
    </location>
</feature>
<feature type="transmembrane region" description="Helical" evidence="2">
    <location>
        <begin position="230"/>
        <end position="252"/>
    </location>
</feature>
<organism evidence="4 5">
    <name type="scientific">Streptomyces zaomyceticus</name>
    <dbReference type="NCBI Taxonomy" id="68286"/>
    <lineage>
        <taxon>Bacteria</taxon>
        <taxon>Bacillati</taxon>
        <taxon>Actinomycetota</taxon>
        <taxon>Actinomycetes</taxon>
        <taxon>Kitasatosporales</taxon>
        <taxon>Streptomycetaceae</taxon>
        <taxon>Streptomyces</taxon>
    </lineage>
</organism>
<keyword evidence="2" id="KW-1133">Transmembrane helix</keyword>
<feature type="transmembrane region" description="Helical" evidence="2">
    <location>
        <begin position="171"/>
        <end position="192"/>
    </location>
</feature>
<feature type="transmembrane region" description="Helical" evidence="2">
    <location>
        <begin position="273"/>
        <end position="291"/>
    </location>
</feature>
<feature type="compositionally biased region" description="Low complexity" evidence="1">
    <location>
        <begin position="11"/>
        <end position="23"/>
    </location>
</feature>
<keyword evidence="2" id="KW-0812">Transmembrane</keyword>
<sequence>MNPRAVERGPADPTAGATHTDTGAGRGAGPGAGGRLAQVDALRGFALLGILVVNIGYMASTYHGSGLEDPGFASPLDGAVRWFVTVFFEAKFFLLFSFLFGYSFTLQLDSAERSGARFAPRFLRRLAGLFVLGALHAVLLFPGDILTTYAVLGLILLAARRLRPRTAVRTAVVLFAVTAAWYVLLAVGVHLAGGAGVDPGAAAEAERAADALRGGAGSVIGEHLRQLPDVVFLLAFFQAPAAFAAFLLGLAAGRARALGDLARHRTTLVRLQWAGFTVGLLGGVVYAHASLVRPGGAYQILALGVDVVTAPLLAAAYAATVLRITQGRFGGRTVAVLGPVGSVTLTGYLTQSLVCALLFTGYGAGLVGRVSPPAVLAIALTLFAAQIVVSRWWLRSRRYGPAEWLLRAWTTLTRPPLRRAEGTAAAVPAVPAVPAAPAAPER</sequence>
<feature type="transmembrane region" description="Helical" evidence="2">
    <location>
        <begin position="41"/>
        <end position="59"/>
    </location>
</feature>
<dbReference type="PANTHER" id="PTHR30590:SF2">
    <property type="entry name" value="INNER MEMBRANE PROTEIN"/>
    <property type="match status" value="1"/>
</dbReference>
<feature type="transmembrane region" description="Helical" evidence="2">
    <location>
        <begin position="79"/>
        <end position="102"/>
    </location>
</feature>
<protein>
    <submittedName>
        <fullName evidence="4">DUF418 domain-containing protein</fullName>
    </submittedName>
</protein>
<feature type="domain" description="DUF418" evidence="3">
    <location>
        <begin position="252"/>
        <end position="412"/>
    </location>
</feature>
<feature type="region of interest" description="Disordered" evidence="1">
    <location>
        <begin position="1"/>
        <end position="31"/>
    </location>
</feature>
<feature type="transmembrane region" description="Helical" evidence="2">
    <location>
        <begin position="334"/>
        <end position="362"/>
    </location>
</feature>
<feature type="transmembrane region" description="Helical" evidence="2">
    <location>
        <begin position="145"/>
        <end position="162"/>
    </location>
</feature>